<organism evidence="1 2">
    <name type="scientific">Sphingomonas montanisoli</name>
    <dbReference type="NCBI Taxonomy" id="2606412"/>
    <lineage>
        <taxon>Bacteria</taxon>
        <taxon>Pseudomonadati</taxon>
        <taxon>Pseudomonadota</taxon>
        <taxon>Alphaproteobacteria</taxon>
        <taxon>Sphingomonadales</taxon>
        <taxon>Sphingomonadaceae</taxon>
        <taxon>Sphingomonas</taxon>
    </lineage>
</organism>
<proteinExistence type="predicted"/>
<dbReference type="RefSeq" id="WP_149522410.1">
    <property type="nucleotide sequence ID" value="NZ_VTOU01000003.1"/>
</dbReference>
<protein>
    <submittedName>
        <fullName evidence="1">Uncharacterized protein</fullName>
    </submittedName>
</protein>
<gene>
    <name evidence="1" type="ORF">FYJ91_11290</name>
</gene>
<evidence type="ECO:0000313" key="1">
    <source>
        <dbReference type="EMBL" id="TZG25602.1"/>
    </source>
</evidence>
<sequence length="102" mass="11323">MAAPFNEERFFAAIDEGLPFEGFTGWLPSELFTIGAGLLSTSRRGHAEGQSFKDEMVAAARDLHRGGYFANPFAREHIKRTDLVAYREMMARPSGRKGRATA</sequence>
<comment type="caution">
    <text evidence="1">The sequence shown here is derived from an EMBL/GenBank/DDBJ whole genome shotgun (WGS) entry which is preliminary data.</text>
</comment>
<reference evidence="1 2" key="1">
    <citation type="submission" date="2019-08" db="EMBL/GenBank/DDBJ databases">
        <authorList>
            <person name="Wang G."/>
            <person name="Xu Z."/>
        </authorList>
    </citation>
    <scope>NUCLEOTIDE SEQUENCE [LARGE SCALE GENOMIC DNA]</scope>
    <source>
        <strain evidence="1 2">ZX</strain>
    </source>
</reference>
<dbReference type="EMBL" id="VTOU01000003">
    <property type="protein sequence ID" value="TZG25602.1"/>
    <property type="molecule type" value="Genomic_DNA"/>
</dbReference>
<name>A0A5D9C2V7_9SPHN</name>
<evidence type="ECO:0000313" key="2">
    <source>
        <dbReference type="Proteomes" id="UP000322077"/>
    </source>
</evidence>
<dbReference type="Proteomes" id="UP000322077">
    <property type="component" value="Unassembled WGS sequence"/>
</dbReference>
<accession>A0A5D9C2V7</accession>
<keyword evidence="2" id="KW-1185">Reference proteome</keyword>
<dbReference type="AlphaFoldDB" id="A0A5D9C2V7"/>